<keyword evidence="3" id="KW-1185">Reference proteome</keyword>
<feature type="compositionally biased region" description="Basic and acidic residues" evidence="1">
    <location>
        <begin position="162"/>
        <end position="173"/>
    </location>
</feature>
<evidence type="ECO:0000313" key="2">
    <source>
        <dbReference type="EMBL" id="KAF3495414.1"/>
    </source>
</evidence>
<proteinExistence type="predicted"/>
<sequence length="173" mass="18836">MYRLKKRLVAELLVARSKLIRPTKIRVFLWQIIAPNAPSEQEASSEGAVVVSPMSLVENGRRCYSGRAGLGDKNRREAQTQSTRRGGGGGDGSISSAKDSGWRSAATGDQIRSGSYPCSERRNGYTDPSRRNDDETASKMNGDGESTQRNGSEAAGENTDYENVRRDGSNTEM</sequence>
<feature type="compositionally biased region" description="Basic and acidic residues" evidence="1">
    <location>
        <begin position="119"/>
        <end position="137"/>
    </location>
</feature>
<dbReference type="EMBL" id="QGKV02002055">
    <property type="protein sequence ID" value="KAF3495414.1"/>
    <property type="molecule type" value="Genomic_DNA"/>
</dbReference>
<organism evidence="2 3">
    <name type="scientific">Brassica cretica</name>
    <name type="common">Mustard</name>
    <dbReference type="NCBI Taxonomy" id="69181"/>
    <lineage>
        <taxon>Eukaryota</taxon>
        <taxon>Viridiplantae</taxon>
        <taxon>Streptophyta</taxon>
        <taxon>Embryophyta</taxon>
        <taxon>Tracheophyta</taxon>
        <taxon>Spermatophyta</taxon>
        <taxon>Magnoliopsida</taxon>
        <taxon>eudicotyledons</taxon>
        <taxon>Gunneridae</taxon>
        <taxon>Pentapetalae</taxon>
        <taxon>rosids</taxon>
        <taxon>malvids</taxon>
        <taxon>Brassicales</taxon>
        <taxon>Brassicaceae</taxon>
        <taxon>Brassiceae</taxon>
        <taxon>Brassica</taxon>
    </lineage>
</organism>
<gene>
    <name evidence="2" type="ORF">DY000_02051826</name>
</gene>
<evidence type="ECO:0000313" key="3">
    <source>
        <dbReference type="Proteomes" id="UP000266723"/>
    </source>
</evidence>
<comment type="caution">
    <text evidence="2">The sequence shown here is derived from an EMBL/GenBank/DDBJ whole genome shotgun (WGS) entry which is preliminary data.</text>
</comment>
<dbReference type="Proteomes" id="UP000266723">
    <property type="component" value="Unassembled WGS sequence"/>
</dbReference>
<accession>A0ABQ7ACI6</accession>
<reference evidence="2 3" key="1">
    <citation type="journal article" date="2020" name="BMC Genomics">
        <title>Intraspecific diversification of the crop wild relative Brassica cretica Lam. using demographic model selection.</title>
        <authorList>
            <person name="Kioukis A."/>
            <person name="Michalopoulou V.A."/>
            <person name="Briers L."/>
            <person name="Pirintsos S."/>
            <person name="Studholme D.J."/>
            <person name="Pavlidis P."/>
            <person name="Sarris P.F."/>
        </authorList>
    </citation>
    <scope>NUCLEOTIDE SEQUENCE [LARGE SCALE GENOMIC DNA]</scope>
    <source>
        <strain evidence="3">cv. PFS-1207/04</strain>
    </source>
</reference>
<protein>
    <submittedName>
        <fullName evidence="2">Uncharacterized protein</fullName>
    </submittedName>
</protein>
<feature type="region of interest" description="Disordered" evidence="1">
    <location>
        <begin position="64"/>
        <end position="173"/>
    </location>
</feature>
<name>A0ABQ7ACI6_BRACR</name>
<evidence type="ECO:0000256" key="1">
    <source>
        <dbReference type="SAM" id="MobiDB-lite"/>
    </source>
</evidence>